<dbReference type="GO" id="GO:0032259">
    <property type="term" value="P:methylation"/>
    <property type="evidence" value="ECO:0007669"/>
    <property type="project" value="UniProtKB-KW"/>
</dbReference>
<dbReference type="EMBL" id="WBWX01000003">
    <property type="protein sequence ID" value="KAB2798829.1"/>
    <property type="molecule type" value="Genomic_DNA"/>
</dbReference>
<dbReference type="AlphaFoldDB" id="A0A6I0DQG5"/>
<evidence type="ECO:0000313" key="4">
    <source>
        <dbReference type="EMBL" id="KAB2798829.1"/>
    </source>
</evidence>
<dbReference type="GeneID" id="61315464"/>
<reference evidence="5" key="2">
    <citation type="submission" date="2020-09" db="EMBL/GenBank/DDBJ databases">
        <authorList>
            <person name="Dalcin Martins P."/>
        </authorList>
    </citation>
    <scope>NUCLEOTIDE SEQUENCE</scope>
    <source>
        <strain evidence="5">MAG47</strain>
    </source>
</reference>
<dbReference type="GO" id="GO:0009007">
    <property type="term" value="F:site-specific DNA-methyltransferase (adenine-specific) activity"/>
    <property type="evidence" value="ECO:0007669"/>
    <property type="project" value="UniProtKB-EC"/>
</dbReference>
<evidence type="ECO:0000256" key="1">
    <source>
        <dbReference type="ARBA" id="ARBA00022603"/>
    </source>
</evidence>
<dbReference type="PANTHER" id="PTHR30481:SF4">
    <property type="entry name" value="SITE-SPECIFIC DNA-METHYLTRANSFERASE (ADENINE-SPECIFIC)"/>
    <property type="match status" value="1"/>
</dbReference>
<dbReference type="PANTHER" id="PTHR30481">
    <property type="entry name" value="DNA ADENINE METHYLASE"/>
    <property type="match status" value="1"/>
</dbReference>
<sequence length="111" mass="12720">MHERLASGVIENLDWSAFIDRYDRPETLFYLDPPYWGSEDCYGKELFSRGQYQVMAERLGRIMGRFIMSINDVPEIRSIFSAFDIEDVDLTYAAADGKGKVVNELIISGRA</sequence>
<dbReference type="Proteomes" id="UP000642265">
    <property type="component" value="Unassembled WGS sequence"/>
</dbReference>
<dbReference type="SUPFAM" id="SSF53335">
    <property type="entry name" value="S-adenosyl-L-methionine-dependent methyltransferases"/>
    <property type="match status" value="1"/>
</dbReference>
<proteinExistence type="predicted"/>
<evidence type="ECO:0000256" key="3">
    <source>
        <dbReference type="ARBA" id="ARBA00022691"/>
    </source>
</evidence>
<evidence type="ECO:0000256" key="2">
    <source>
        <dbReference type="ARBA" id="ARBA00022679"/>
    </source>
</evidence>
<name>A0A6I0DQG5_BRUAN</name>
<keyword evidence="1 4" id="KW-0489">Methyltransferase</keyword>
<dbReference type="Pfam" id="PF02086">
    <property type="entry name" value="MethyltransfD12"/>
    <property type="match status" value="1"/>
</dbReference>
<comment type="caution">
    <text evidence="4">The sequence shown here is derived from an EMBL/GenBank/DDBJ whole genome shotgun (WGS) entry which is preliminary data.</text>
</comment>
<dbReference type="GO" id="GO:0006298">
    <property type="term" value="P:mismatch repair"/>
    <property type="evidence" value="ECO:0007669"/>
    <property type="project" value="TreeGrafter"/>
</dbReference>
<reference evidence="4 6" key="1">
    <citation type="submission" date="2019-09" db="EMBL/GenBank/DDBJ databases">
        <title>Taxonomic organization of the family Brucellaceae based on a phylogenomic approach.</title>
        <authorList>
            <person name="Leclercq S."/>
            <person name="Cloeckaert A."/>
            <person name="Zygmunt M.S."/>
        </authorList>
    </citation>
    <scope>NUCLEOTIDE SEQUENCE [LARGE SCALE GENOMIC DNA]</scope>
    <source>
        <strain evidence="4 6">CCUG 34461</strain>
    </source>
</reference>
<evidence type="ECO:0000313" key="5">
    <source>
        <dbReference type="EMBL" id="MBE0561497.1"/>
    </source>
</evidence>
<dbReference type="RefSeq" id="WP_122241852.1">
    <property type="nucleotide sequence ID" value="NZ_CP044971.1"/>
</dbReference>
<keyword evidence="2" id="KW-0808">Transferase</keyword>
<keyword evidence="3" id="KW-0949">S-adenosyl-L-methionine</keyword>
<organism evidence="4 6">
    <name type="scientific">Brucella anthropi</name>
    <name type="common">Ochrobactrum anthropi</name>
    <dbReference type="NCBI Taxonomy" id="529"/>
    <lineage>
        <taxon>Bacteria</taxon>
        <taxon>Pseudomonadati</taxon>
        <taxon>Pseudomonadota</taxon>
        <taxon>Alphaproteobacteria</taxon>
        <taxon>Hyphomicrobiales</taxon>
        <taxon>Brucellaceae</taxon>
        <taxon>Brucella/Ochrobactrum group</taxon>
        <taxon>Brucella</taxon>
    </lineage>
</organism>
<dbReference type="GO" id="GO:1904047">
    <property type="term" value="F:S-adenosyl-L-methionine binding"/>
    <property type="evidence" value="ECO:0007669"/>
    <property type="project" value="TreeGrafter"/>
</dbReference>
<reference evidence="5" key="3">
    <citation type="submission" date="2020-10" db="EMBL/GenBank/DDBJ databases">
        <title>Enrichment of novel Verrucomicrobia, Bacteroidetes and Krumholzibacteria in an oxygen-limited, methane- and iron-fed bioreactor inoculated with Bothnian Sea sediments.</title>
        <authorList>
            <person name="Martins P.D."/>
            <person name="de Jong A."/>
            <person name="Lenstra W.K."/>
            <person name="van Helmond N.A.G.M."/>
            <person name="Slomp C.P."/>
            <person name="Jetten M.S.M."/>
            <person name="Welte C.U."/>
            <person name="Rasigraf O."/>
        </authorList>
    </citation>
    <scope>NUCLEOTIDE SEQUENCE</scope>
    <source>
        <strain evidence="5">MAG47</strain>
    </source>
</reference>
<dbReference type="GO" id="GO:0043565">
    <property type="term" value="F:sequence-specific DNA binding"/>
    <property type="evidence" value="ECO:0007669"/>
    <property type="project" value="TreeGrafter"/>
</dbReference>
<accession>A0A6I0DQG5</accession>
<protein>
    <submittedName>
        <fullName evidence="4">DNA adenine methylase</fullName>
    </submittedName>
</protein>
<dbReference type="InterPro" id="IPR012327">
    <property type="entry name" value="MeTrfase_D12"/>
</dbReference>
<dbReference type="GO" id="GO:0009307">
    <property type="term" value="P:DNA restriction-modification system"/>
    <property type="evidence" value="ECO:0007669"/>
    <property type="project" value="InterPro"/>
</dbReference>
<dbReference type="Proteomes" id="UP000441102">
    <property type="component" value="Unassembled WGS sequence"/>
</dbReference>
<dbReference type="Gene3D" id="3.40.50.150">
    <property type="entry name" value="Vaccinia Virus protein VP39"/>
    <property type="match status" value="1"/>
</dbReference>
<dbReference type="InterPro" id="IPR029063">
    <property type="entry name" value="SAM-dependent_MTases_sf"/>
</dbReference>
<gene>
    <name evidence="4" type="ORF">F9L06_09450</name>
    <name evidence="5" type="ORF">IH622_11905</name>
</gene>
<dbReference type="EMBL" id="JACZKO010000034">
    <property type="protein sequence ID" value="MBE0561497.1"/>
    <property type="molecule type" value="Genomic_DNA"/>
</dbReference>
<evidence type="ECO:0000313" key="6">
    <source>
        <dbReference type="Proteomes" id="UP000441102"/>
    </source>
</evidence>